<proteinExistence type="predicted"/>
<protein>
    <submittedName>
        <fullName evidence="1">Uncharacterized protein</fullName>
    </submittedName>
</protein>
<dbReference type="RefSeq" id="WP_350446447.1">
    <property type="nucleotide sequence ID" value="NZ_CP158373.1"/>
</dbReference>
<accession>A0AAU7XVK1</accession>
<dbReference type="EMBL" id="CP158373">
    <property type="protein sequence ID" value="XBY62024.1"/>
    <property type="molecule type" value="Genomic_DNA"/>
</dbReference>
<reference evidence="1" key="1">
    <citation type="submission" date="2023-08" db="EMBL/GenBank/DDBJ databases">
        <title>Increased levels of nutrients transform a symbiont into a lethal pathobiont.</title>
        <authorList>
            <person name="Lachnit T."/>
            <person name="Ulrich L."/>
            <person name="Willmer F.M."/>
            <person name="Hasenbein T."/>
            <person name="Steiner L.X."/>
            <person name="Wolters M."/>
            <person name="Herbst E.M."/>
            <person name="Deines P."/>
        </authorList>
    </citation>
    <scope>NUCLEOTIDE SEQUENCE</scope>
    <source>
        <strain evidence="1">T3</strain>
    </source>
</reference>
<organism evidence="1">
    <name type="scientific">Pseudomonas solani</name>
    <dbReference type="NCBI Taxonomy" id="2731552"/>
    <lineage>
        <taxon>Bacteria</taxon>
        <taxon>Pseudomonadati</taxon>
        <taxon>Pseudomonadota</taxon>
        <taxon>Gammaproteobacteria</taxon>
        <taxon>Pseudomonadales</taxon>
        <taxon>Pseudomonadaceae</taxon>
        <taxon>Pseudomonas</taxon>
    </lineage>
</organism>
<evidence type="ECO:0000313" key="1">
    <source>
        <dbReference type="EMBL" id="XBY62024.1"/>
    </source>
</evidence>
<gene>
    <name evidence="1" type="ORF">ABS648_18895</name>
</gene>
<name>A0AAU7XVK1_9PSED</name>
<sequence length="176" mass="20229">MEHYTCRIQLRGQSHLFIWYCDDTDGVVKNDVGKVVTFASERDSGRYLEQLGLQLQDQDEVPDYDFDEIALWCVSPDAEAVDCSDFLNTWNMLVDLIGKPASPSAFREANRRLDHIYDTLFWGNNLPSVTPEGEHFTPAWPDEDIQEIARLFMAGIAEISELFEAEPYRFVTEAVR</sequence>
<dbReference type="AlphaFoldDB" id="A0AAU7XVK1"/>